<dbReference type="Gene3D" id="3.40.50.2000">
    <property type="entry name" value="Glycogen Phosphorylase B"/>
    <property type="match status" value="2"/>
</dbReference>
<dbReference type="KEGG" id="dee:HQN60_04385"/>
<accession>A0A6M8ST44</accession>
<dbReference type="PANTHER" id="PTHR45947">
    <property type="entry name" value="SULFOQUINOVOSYL TRANSFERASE SQD2"/>
    <property type="match status" value="1"/>
</dbReference>
<keyword evidence="3" id="KW-1185">Reference proteome</keyword>
<sequence>MSAIVHVVESFGAGTLSMVSAIANAQSQDGHQVTVIHSVREETPAGWRDLFVPAVNCIHLPMQRAIHPLNDFRTGRALFKWIASIAPDVVHLHSSKAGALGRLVSLAWALRSDGPRWFFSPHGLSFLQRAEGRLKNGIFLTIEKILAGVPVTFIACSKSEGEEIRRHLSGNVVVVNNAVDLSKIPQANALTPQSPLPTPRRLRIGTVGRVCLARNPEFFAEVASKMASDSLEFVWVGGGEASGEAALRAAGVAVSGWCDRAAALAQLATLDIYIQTSRWEGLPVAVIEAMAAGLPVVATDVVGNRDLVKNGENGYLAHTPDEFVAHLQALSADPALRRQLGQQAQAFALEFYSLTPMMASLYAAYGIAPTADKTPKETQ</sequence>
<keyword evidence="2" id="KW-0808">Transferase</keyword>
<dbReference type="InterPro" id="IPR028098">
    <property type="entry name" value="Glyco_trans_4-like_N"/>
</dbReference>
<dbReference type="SUPFAM" id="SSF53756">
    <property type="entry name" value="UDP-Glycosyltransferase/glycogen phosphorylase"/>
    <property type="match status" value="1"/>
</dbReference>
<dbReference type="Pfam" id="PF13692">
    <property type="entry name" value="Glyco_trans_1_4"/>
    <property type="match status" value="1"/>
</dbReference>
<reference evidence="2 3" key="1">
    <citation type="submission" date="2020-05" db="EMBL/GenBank/DDBJ databases">
        <title>Complete genome sequence of Deefgea sp. D17.</title>
        <authorList>
            <person name="Bae J.-W."/>
            <person name="Han J.E."/>
        </authorList>
    </citation>
    <scope>NUCLEOTIDE SEQUENCE [LARGE SCALE GENOMIC DNA]</scope>
    <source>
        <strain evidence="2 3">D17</strain>
    </source>
</reference>
<gene>
    <name evidence="2" type="ORF">HQN60_04385</name>
</gene>
<dbReference type="PANTHER" id="PTHR45947:SF3">
    <property type="entry name" value="SULFOQUINOVOSYL TRANSFERASE SQD2"/>
    <property type="match status" value="1"/>
</dbReference>
<proteinExistence type="predicted"/>
<dbReference type="Proteomes" id="UP000504844">
    <property type="component" value="Chromosome"/>
</dbReference>
<dbReference type="InterPro" id="IPR050194">
    <property type="entry name" value="Glycosyltransferase_grp1"/>
</dbReference>
<dbReference type="RefSeq" id="WP_173532513.1">
    <property type="nucleotide sequence ID" value="NZ_CP054143.1"/>
</dbReference>
<evidence type="ECO:0000313" key="2">
    <source>
        <dbReference type="EMBL" id="QKJ66009.1"/>
    </source>
</evidence>
<name>A0A6M8ST44_9NEIS</name>
<dbReference type="GO" id="GO:0016758">
    <property type="term" value="F:hexosyltransferase activity"/>
    <property type="evidence" value="ECO:0007669"/>
    <property type="project" value="TreeGrafter"/>
</dbReference>
<evidence type="ECO:0000313" key="3">
    <source>
        <dbReference type="Proteomes" id="UP000504844"/>
    </source>
</evidence>
<dbReference type="EMBL" id="CP054143">
    <property type="protein sequence ID" value="QKJ66009.1"/>
    <property type="molecule type" value="Genomic_DNA"/>
</dbReference>
<dbReference type="AlphaFoldDB" id="A0A6M8ST44"/>
<dbReference type="Pfam" id="PF13439">
    <property type="entry name" value="Glyco_transf_4"/>
    <property type="match status" value="1"/>
</dbReference>
<evidence type="ECO:0000259" key="1">
    <source>
        <dbReference type="Pfam" id="PF13439"/>
    </source>
</evidence>
<protein>
    <submittedName>
        <fullName evidence="2">Glycosyltransferase</fullName>
    </submittedName>
</protein>
<organism evidence="2 3">
    <name type="scientific">Deefgea piscis</name>
    <dbReference type="NCBI Taxonomy" id="2739061"/>
    <lineage>
        <taxon>Bacteria</taxon>
        <taxon>Pseudomonadati</taxon>
        <taxon>Pseudomonadota</taxon>
        <taxon>Betaproteobacteria</taxon>
        <taxon>Neisseriales</taxon>
        <taxon>Chitinibacteraceae</taxon>
        <taxon>Deefgea</taxon>
    </lineage>
</organism>
<feature type="domain" description="Glycosyltransferase subfamily 4-like N-terminal" evidence="1">
    <location>
        <begin position="19"/>
        <end position="182"/>
    </location>
</feature>